<evidence type="ECO:0000313" key="4">
    <source>
        <dbReference type="Proteomes" id="UP000249390"/>
    </source>
</evidence>
<dbReference type="InterPro" id="IPR055294">
    <property type="entry name" value="FBL60-like"/>
</dbReference>
<sequence>MQSNNKIQRKEKKVTELSDLGDDLLSHILSFLTLEEAIQTSILCKRWQYEWVPHPILNLTQKGFQSTYGFMKFIHETRRLRGSSKPTKFELKSRTNSSSVVESLVSAATKCDVEEYELHLEEKPKESIFFPYMLHSSATLTCLEIKMTHQVRLIAHPSICQLPSLKILKLRRVTLFEQRPTESLFSGCLALKELHLEHSLWFVLHEFEEKEDNKDAVDKDGDDGGETIDTCSRKKNKRDIYGHGEKEDMKKLKKDIL</sequence>
<dbReference type="Proteomes" id="UP000249390">
    <property type="component" value="Unassembled WGS sequence"/>
</dbReference>
<dbReference type="InterPro" id="IPR032675">
    <property type="entry name" value="LRR_dom_sf"/>
</dbReference>
<name>A0A328DBZ4_9ASTE</name>
<reference evidence="3 4" key="1">
    <citation type="submission" date="2018-06" db="EMBL/GenBank/DDBJ databases">
        <title>The Genome of Cuscuta australis (Dodder) Provides Insight into the Evolution of Plant Parasitism.</title>
        <authorList>
            <person name="Liu H."/>
        </authorList>
    </citation>
    <scope>NUCLEOTIDE SEQUENCE [LARGE SCALE GENOMIC DNA]</scope>
    <source>
        <strain evidence="4">cv. Yunnan</strain>
        <tissue evidence="3">Vines</tissue>
    </source>
</reference>
<dbReference type="InterPro" id="IPR036047">
    <property type="entry name" value="F-box-like_dom_sf"/>
</dbReference>
<dbReference type="PANTHER" id="PTHR31293:SF12">
    <property type="entry name" value="RNI-LIKE SUPERFAMILY PROTEIN"/>
    <property type="match status" value="1"/>
</dbReference>
<protein>
    <recommendedName>
        <fullName evidence="2">F-box domain-containing protein</fullName>
    </recommendedName>
</protein>
<organism evidence="3 4">
    <name type="scientific">Cuscuta australis</name>
    <dbReference type="NCBI Taxonomy" id="267555"/>
    <lineage>
        <taxon>Eukaryota</taxon>
        <taxon>Viridiplantae</taxon>
        <taxon>Streptophyta</taxon>
        <taxon>Embryophyta</taxon>
        <taxon>Tracheophyta</taxon>
        <taxon>Spermatophyta</taxon>
        <taxon>Magnoliopsida</taxon>
        <taxon>eudicotyledons</taxon>
        <taxon>Gunneridae</taxon>
        <taxon>Pentapetalae</taxon>
        <taxon>asterids</taxon>
        <taxon>lamiids</taxon>
        <taxon>Solanales</taxon>
        <taxon>Convolvulaceae</taxon>
        <taxon>Cuscuteae</taxon>
        <taxon>Cuscuta</taxon>
        <taxon>Cuscuta subgen. Grammica</taxon>
        <taxon>Cuscuta sect. Cleistogrammica</taxon>
    </lineage>
</organism>
<dbReference type="InterPro" id="IPR053781">
    <property type="entry name" value="F-box_AtFBL13-like"/>
</dbReference>
<evidence type="ECO:0000313" key="3">
    <source>
        <dbReference type="EMBL" id="RAL42710.1"/>
    </source>
</evidence>
<comment type="caution">
    <text evidence="3">The sequence shown here is derived from an EMBL/GenBank/DDBJ whole genome shotgun (WGS) entry which is preliminary data.</text>
</comment>
<gene>
    <name evidence="3" type="ORF">DM860_009217</name>
</gene>
<dbReference type="CDD" id="cd22160">
    <property type="entry name" value="F-box_AtFBL13-like"/>
    <property type="match status" value="1"/>
</dbReference>
<dbReference type="AlphaFoldDB" id="A0A328DBZ4"/>
<dbReference type="Pfam" id="PF00646">
    <property type="entry name" value="F-box"/>
    <property type="match status" value="1"/>
</dbReference>
<proteinExistence type="predicted"/>
<dbReference type="EMBL" id="NQVE01000162">
    <property type="protein sequence ID" value="RAL42710.1"/>
    <property type="molecule type" value="Genomic_DNA"/>
</dbReference>
<dbReference type="SUPFAM" id="SSF52047">
    <property type="entry name" value="RNI-like"/>
    <property type="match status" value="1"/>
</dbReference>
<evidence type="ECO:0000256" key="1">
    <source>
        <dbReference type="SAM" id="MobiDB-lite"/>
    </source>
</evidence>
<accession>A0A328DBZ4</accession>
<feature type="domain" description="F-box" evidence="2">
    <location>
        <begin position="17"/>
        <end position="48"/>
    </location>
</feature>
<evidence type="ECO:0000259" key="2">
    <source>
        <dbReference type="Pfam" id="PF00646"/>
    </source>
</evidence>
<keyword evidence="4" id="KW-1185">Reference proteome</keyword>
<dbReference type="PANTHER" id="PTHR31293">
    <property type="entry name" value="RNI-LIKE SUPERFAMILY PROTEIN"/>
    <property type="match status" value="1"/>
</dbReference>
<feature type="region of interest" description="Disordered" evidence="1">
    <location>
        <begin position="212"/>
        <end position="231"/>
    </location>
</feature>
<dbReference type="SUPFAM" id="SSF81383">
    <property type="entry name" value="F-box domain"/>
    <property type="match status" value="1"/>
</dbReference>
<dbReference type="Gene3D" id="3.80.10.10">
    <property type="entry name" value="Ribonuclease Inhibitor"/>
    <property type="match status" value="1"/>
</dbReference>
<dbReference type="InterPro" id="IPR001810">
    <property type="entry name" value="F-box_dom"/>
</dbReference>